<keyword evidence="6" id="KW-1185">Reference proteome</keyword>
<dbReference type="Proteomes" id="UP001385848">
    <property type="component" value="Unassembled WGS sequence"/>
</dbReference>
<dbReference type="KEGG" id="lje:BUE77_08000"/>
<dbReference type="Gene3D" id="1.10.1660.10">
    <property type="match status" value="1"/>
</dbReference>
<dbReference type="EMBL" id="JBBVUL010000015">
    <property type="protein sequence ID" value="MEL0565736.1"/>
    <property type="molecule type" value="Genomic_DNA"/>
</dbReference>
<evidence type="ECO:0000256" key="2">
    <source>
        <dbReference type="SAM" id="MobiDB-lite"/>
    </source>
</evidence>
<comment type="caution">
    <text evidence="3">The sequence shown here is derived from an EMBL/GenBank/DDBJ whole genome shotgun (WGS) entry which is preliminary data.</text>
</comment>
<evidence type="ECO:0000313" key="6">
    <source>
        <dbReference type="Proteomes" id="UP001385848"/>
    </source>
</evidence>
<gene>
    <name evidence="4" type="ORF">AAC431_07415</name>
    <name evidence="3" type="ORF">F6H94_00435</name>
</gene>
<sequence length="239" mass="26931">MSLNEKELVNPSTAAAELKISVATLRKYSLIVEKTTGDSEYYARTSQRARLYSAQNIADLKAFHKLAKQSGLTLSDAAQQIFAVSDKKVEDQKKADKKIEEQANALMDSKQVVKLLSALQQTIANQNQAIADLQKQVAEVQKQNAALIDSQKQLAAPQATEDLPEMDEDFFDEEIEEKTPEQKRSEVTEDMSKSEDEVRGAILKKAQENAAKRAKENVHRTLADMQLPKKKHWWERFLG</sequence>
<evidence type="ECO:0000313" key="5">
    <source>
        <dbReference type="Proteomes" id="UP000327236"/>
    </source>
</evidence>
<reference evidence="3 5" key="1">
    <citation type="submission" date="2019-09" db="EMBL/GenBank/DDBJ databases">
        <title>Draft genome sequence assemblies of isolates from the urinary tract.</title>
        <authorList>
            <person name="Mores C.R."/>
            <person name="Putonti C."/>
            <person name="Wolfe A.J."/>
        </authorList>
    </citation>
    <scope>NUCLEOTIDE SEQUENCE [LARGE SCALE GENOMIC DNA]</scope>
    <source>
        <strain evidence="3 5">UMB246</strain>
    </source>
</reference>
<dbReference type="InterPro" id="IPR009061">
    <property type="entry name" value="DNA-bd_dom_put_sf"/>
</dbReference>
<evidence type="ECO:0000313" key="3">
    <source>
        <dbReference type="EMBL" id="KAA9324467.1"/>
    </source>
</evidence>
<dbReference type="EMBL" id="VYWW01000001">
    <property type="protein sequence ID" value="KAA9324467.1"/>
    <property type="molecule type" value="Genomic_DNA"/>
</dbReference>
<evidence type="ECO:0000313" key="4">
    <source>
        <dbReference type="EMBL" id="MEL0565736.1"/>
    </source>
</evidence>
<dbReference type="Proteomes" id="UP000327236">
    <property type="component" value="Unassembled WGS sequence"/>
</dbReference>
<dbReference type="AlphaFoldDB" id="A0A5N1IKQ5"/>
<dbReference type="OrthoDB" id="2157217at2"/>
<feature type="region of interest" description="Disordered" evidence="2">
    <location>
        <begin position="174"/>
        <end position="197"/>
    </location>
</feature>
<name>A0A5N1IKQ5_LACJE</name>
<organism evidence="3 5">
    <name type="scientific">Lactobacillus jensenii</name>
    <dbReference type="NCBI Taxonomy" id="109790"/>
    <lineage>
        <taxon>Bacteria</taxon>
        <taxon>Bacillati</taxon>
        <taxon>Bacillota</taxon>
        <taxon>Bacilli</taxon>
        <taxon>Lactobacillales</taxon>
        <taxon>Lactobacillaceae</taxon>
        <taxon>Lactobacillus</taxon>
    </lineage>
</organism>
<keyword evidence="1" id="KW-0175">Coiled coil</keyword>
<proteinExistence type="predicted"/>
<protein>
    <submittedName>
        <fullName evidence="3">Transcriptional regulator</fullName>
    </submittedName>
</protein>
<feature type="coiled-coil region" evidence="1">
    <location>
        <begin position="116"/>
        <end position="150"/>
    </location>
</feature>
<feature type="compositionally biased region" description="Basic and acidic residues" evidence="2">
    <location>
        <begin position="177"/>
        <end position="197"/>
    </location>
</feature>
<evidence type="ECO:0000256" key="1">
    <source>
        <dbReference type="SAM" id="Coils"/>
    </source>
</evidence>
<dbReference type="RefSeq" id="WP_006585563.1">
    <property type="nucleotide sequence ID" value="NZ_CATOUV010000001.1"/>
</dbReference>
<dbReference type="SUPFAM" id="SSF46955">
    <property type="entry name" value="Putative DNA-binding domain"/>
    <property type="match status" value="1"/>
</dbReference>
<accession>A0A5N1IKQ5</accession>
<reference evidence="4 6" key="2">
    <citation type="submission" date="2024-04" db="EMBL/GenBank/DDBJ databases">
        <title>Three lactobacilli isolated from voided urine samples from females with type 2 diabetes.</title>
        <authorList>
            <person name="Kula A."/>
            <person name="Stegman N."/>
            <person name="Putonti C."/>
        </authorList>
    </citation>
    <scope>NUCLEOTIDE SEQUENCE [LARGE SCALE GENOMIC DNA]</scope>
    <source>
        <strain evidence="4 6">1855</strain>
    </source>
</reference>
<dbReference type="GeneID" id="31743662"/>